<dbReference type="EMBL" id="LCWF01000030">
    <property type="protein sequence ID" value="KKY27067.1"/>
    <property type="molecule type" value="Genomic_DNA"/>
</dbReference>
<keyword evidence="7" id="KW-1185">Reference proteome</keyword>
<dbReference type="AlphaFoldDB" id="A0A0G2EWP9"/>
<organism evidence="6 7">
    <name type="scientific">Phaeomoniella chlamydospora</name>
    <name type="common">Phaeoacremonium chlamydosporum</name>
    <dbReference type="NCBI Taxonomy" id="158046"/>
    <lineage>
        <taxon>Eukaryota</taxon>
        <taxon>Fungi</taxon>
        <taxon>Dikarya</taxon>
        <taxon>Ascomycota</taxon>
        <taxon>Pezizomycotina</taxon>
        <taxon>Eurotiomycetes</taxon>
        <taxon>Chaetothyriomycetidae</taxon>
        <taxon>Phaeomoniellales</taxon>
        <taxon>Phaeomoniellaceae</taxon>
        <taxon>Phaeomoniella</taxon>
    </lineage>
</organism>
<dbReference type="InterPro" id="IPR050631">
    <property type="entry name" value="PheA/TfdB_FAD_monoxygenase"/>
</dbReference>
<dbReference type="OrthoDB" id="10016252at2759"/>
<dbReference type="GO" id="GO:0016491">
    <property type="term" value="F:oxidoreductase activity"/>
    <property type="evidence" value="ECO:0007669"/>
    <property type="project" value="UniProtKB-KW"/>
</dbReference>
<dbReference type="PANTHER" id="PTHR43476">
    <property type="entry name" value="3-(3-HYDROXY-PHENYL)PROPIONATE/3-HYDROXYCINNAMIC ACID HYDROXYLASE"/>
    <property type="match status" value="1"/>
</dbReference>
<dbReference type="Gene3D" id="3.30.70.2450">
    <property type="match status" value="1"/>
</dbReference>
<dbReference type="PRINTS" id="PR00420">
    <property type="entry name" value="RNGMNOXGNASE"/>
</dbReference>
<dbReference type="Proteomes" id="UP000053317">
    <property type="component" value="Unassembled WGS sequence"/>
</dbReference>
<dbReference type="Pfam" id="PF01494">
    <property type="entry name" value="FAD_binding_3"/>
    <property type="match status" value="1"/>
</dbReference>
<dbReference type="InterPro" id="IPR036188">
    <property type="entry name" value="FAD/NAD-bd_sf"/>
</dbReference>
<gene>
    <name evidence="6" type="ORF">UCRPC4_g01292</name>
</gene>
<keyword evidence="3" id="KW-0560">Oxidoreductase</keyword>
<evidence type="ECO:0000313" key="7">
    <source>
        <dbReference type="Proteomes" id="UP000053317"/>
    </source>
</evidence>
<reference evidence="6 7" key="2">
    <citation type="submission" date="2015-05" db="EMBL/GenBank/DDBJ databases">
        <authorList>
            <person name="Morales-Cruz A."/>
            <person name="Amrine K.C."/>
            <person name="Cantu D."/>
        </authorList>
    </citation>
    <scope>NUCLEOTIDE SEQUENCE [LARGE SCALE GENOMIC DNA]</scope>
    <source>
        <strain evidence="6">UCRPC4</strain>
    </source>
</reference>
<dbReference type="PANTHER" id="PTHR43476:SF4">
    <property type="entry name" value="BLR0106 PROTEIN"/>
    <property type="match status" value="1"/>
</dbReference>
<evidence type="ECO:0000256" key="4">
    <source>
        <dbReference type="ARBA" id="ARBA00023027"/>
    </source>
</evidence>
<keyword evidence="2" id="KW-0274">FAD</keyword>
<dbReference type="InterPro" id="IPR002938">
    <property type="entry name" value="FAD-bd"/>
</dbReference>
<evidence type="ECO:0000256" key="3">
    <source>
        <dbReference type="ARBA" id="ARBA00023002"/>
    </source>
</evidence>
<evidence type="ECO:0000259" key="5">
    <source>
        <dbReference type="Pfam" id="PF01494"/>
    </source>
</evidence>
<feature type="domain" description="FAD-binding" evidence="5">
    <location>
        <begin position="1"/>
        <end position="318"/>
    </location>
</feature>
<reference evidence="6 7" key="1">
    <citation type="submission" date="2015-05" db="EMBL/GenBank/DDBJ databases">
        <title>Distinctive expansion of gene families associated with plant cell wall degradation and secondary metabolism in the genomes of grapevine trunk pathogens.</title>
        <authorList>
            <person name="Lawrence D.P."/>
            <person name="Travadon R."/>
            <person name="Rolshausen P.E."/>
            <person name="Baumgartner K."/>
        </authorList>
    </citation>
    <scope>NUCLEOTIDE SEQUENCE [LARGE SCALE GENOMIC DNA]</scope>
    <source>
        <strain evidence="6">UCRPC4</strain>
    </source>
</reference>
<evidence type="ECO:0000256" key="2">
    <source>
        <dbReference type="ARBA" id="ARBA00022827"/>
    </source>
</evidence>
<evidence type="ECO:0000313" key="6">
    <source>
        <dbReference type="EMBL" id="KKY27067.1"/>
    </source>
</evidence>
<keyword evidence="4" id="KW-0520">NAD</keyword>
<keyword evidence="1" id="KW-0285">Flavoprotein</keyword>
<dbReference type="GO" id="GO:0071949">
    <property type="term" value="F:FAD binding"/>
    <property type="evidence" value="ECO:0007669"/>
    <property type="project" value="InterPro"/>
</dbReference>
<evidence type="ECO:0000256" key="1">
    <source>
        <dbReference type="ARBA" id="ARBA00022630"/>
    </source>
</evidence>
<name>A0A0G2EWP9_PHACM</name>
<comment type="caution">
    <text evidence="6">The sequence shown here is derived from an EMBL/GenBank/DDBJ whole genome shotgun (WGS) entry which is preliminary data.</text>
</comment>
<dbReference type="Gene3D" id="3.50.50.60">
    <property type="entry name" value="FAD/NAD(P)-binding domain"/>
    <property type="match status" value="1"/>
</dbReference>
<accession>A0A0G2EWP9</accession>
<protein>
    <recommendedName>
        <fullName evidence="5">FAD-binding domain-containing protein</fullName>
    </recommendedName>
</protein>
<proteinExistence type="predicted"/>
<sequence length="379" mass="42184">MLGRAGIRVTLLDGADTIDDRPRAAHYAPCAIRELARAGVLDDIRSQGFIPGDMCWRKLDGSLIVQLNDSSQKSNPEALTVLHIADLLTVLVKHIHDTPNIQVKWKHTVTGVVQDANSVTAHIQLADGSHAEEKGDYLCGCDGGSSRVRKSLFGGSFEGFTWNAQLIATNVYYPMEKFGYSDINFIIHPEHYYMAARITRDGLWRVSYGVDTKLELPEIIANQPKKYEMMLPGNPKPEDYKLVSLYPYRIHQRCAEKFRVGRVCLAADAAHVCNPFGGLGITGGIVDVGGLADCLEGIHKGSAHPDILDKYDEVRRHLWHTIINPVSSSNFLRVSSKDPDETARTDETIQLFRRANEDLVTKKQVDEVGEYTSICLGFY</sequence>
<dbReference type="SUPFAM" id="SSF51905">
    <property type="entry name" value="FAD/NAD(P)-binding domain"/>
    <property type="match status" value="1"/>
</dbReference>